<dbReference type="EMBL" id="FP565809">
    <property type="protein sequence ID" value="CBH21389.1"/>
    <property type="molecule type" value="Genomic_DNA"/>
</dbReference>
<dbReference type="BioCyc" id="CSTI499177:GJE9-1317-MONOMER"/>
<dbReference type="RefSeq" id="WP_013361482.1">
    <property type="nucleotide sequence ID" value="NC_014614.1"/>
</dbReference>
<protein>
    <submittedName>
        <fullName evidence="1">Uncharacterized protein</fullName>
    </submittedName>
</protein>
<evidence type="ECO:0000313" key="2">
    <source>
        <dbReference type="Proteomes" id="UP000007041"/>
    </source>
</evidence>
<keyword evidence="2" id="KW-1185">Reference proteome</keyword>
<accession>E3PY74</accession>
<dbReference type="Proteomes" id="UP000007041">
    <property type="component" value="Chromosome"/>
</dbReference>
<organism evidence="1 2">
    <name type="scientific">Acetoanaerobium sticklandii (strain ATCC 12662 / DSM 519 / JCM 1433 / CCUG 9281 / NCIMB 10654 / HF)</name>
    <name type="common">Clostridium sticklandii</name>
    <dbReference type="NCBI Taxonomy" id="499177"/>
    <lineage>
        <taxon>Bacteria</taxon>
        <taxon>Bacillati</taxon>
        <taxon>Bacillota</taxon>
        <taxon>Clostridia</taxon>
        <taxon>Peptostreptococcales</taxon>
        <taxon>Filifactoraceae</taxon>
        <taxon>Acetoanaerobium</taxon>
    </lineage>
</organism>
<reference evidence="2" key="1">
    <citation type="journal article" date="2010" name="BMC Genomics">
        <title>Clostridium sticklandii, a specialist in amino acid degradation:revisiting its metabolism through its genome sequence.</title>
        <authorList>
            <person name="Fonknechten N."/>
            <person name="Chaussonnerie S."/>
            <person name="Tricot S."/>
            <person name="Lajus A."/>
            <person name="Andreesen J.R."/>
            <person name="Perchat N."/>
            <person name="Pelletier E."/>
            <person name="Gouyvenoux M."/>
            <person name="Barbe V."/>
            <person name="Salanoubat M."/>
            <person name="Le Paslier D."/>
            <person name="Weissenbach J."/>
            <person name="Cohen G.N."/>
            <person name="Kreimeyer A."/>
        </authorList>
    </citation>
    <scope>NUCLEOTIDE SEQUENCE [LARGE SCALE GENOMIC DNA]</scope>
    <source>
        <strain evidence="2">ATCC 12662 / DSM 519 / JCM 1433 / CCUG 9281 / NCIMB 10654 / HF</strain>
    </source>
</reference>
<dbReference type="STRING" id="1511.CLOST_1269"/>
<sequence>MRTSIEIIGNDDLEKMLEERSREFDGDKDCRKTSLKKKVDFINENLQMKVSYKDRTGTIENFIDELSKDFNKAVEEEFKKRFKEKTFSYEVELSNPVFLKTYIDLLEKLLKNGYINSLYISTAAFRVVNRYYSKIIENKNLLKNFFILEKEKTHDQYFERMDIKKDFKYSIFSNYLDLEALTHNEIRFLQLYQDLDFPEIIYSKGFARELNVSENTIVSIKKRLKEKRRMINGK</sequence>
<proteinExistence type="predicted"/>
<dbReference type="HOGENOM" id="CLU_1183381_0_0_9"/>
<dbReference type="AlphaFoldDB" id="E3PY74"/>
<name>E3PY74_ACESD</name>
<dbReference type="GeneID" id="35558917"/>
<gene>
    <name evidence="1" type="ordered locus">CLOST_1269</name>
</gene>
<evidence type="ECO:0000313" key="1">
    <source>
        <dbReference type="EMBL" id="CBH21389.1"/>
    </source>
</evidence>
<dbReference type="KEGG" id="cst:CLOST_1269"/>